<dbReference type="EMBL" id="JACPRF010000096">
    <property type="protein sequence ID" value="MBI2875860.1"/>
    <property type="molecule type" value="Genomic_DNA"/>
</dbReference>
<comment type="caution">
    <text evidence="2">The sequence shown here is derived from an EMBL/GenBank/DDBJ whole genome shotgun (WGS) entry which is preliminary data.</text>
</comment>
<keyword evidence="1" id="KW-1133">Transmembrane helix</keyword>
<protein>
    <recommendedName>
        <fullName evidence="4">DUF4845 domain-containing protein</fullName>
    </recommendedName>
</protein>
<reference evidence="2" key="1">
    <citation type="submission" date="2020-07" db="EMBL/GenBank/DDBJ databases">
        <title>Huge and variable diversity of episymbiotic CPR bacteria and DPANN archaea in groundwater ecosystems.</title>
        <authorList>
            <person name="He C.Y."/>
            <person name="Keren R."/>
            <person name="Whittaker M."/>
            <person name="Farag I.F."/>
            <person name="Doudna J."/>
            <person name="Cate J.H.D."/>
            <person name="Banfield J.F."/>
        </authorList>
    </citation>
    <scope>NUCLEOTIDE SEQUENCE</scope>
    <source>
        <strain evidence="2">NC_groundwater_672_Ag_B-0.1um_62_36</strain>
    </source>
</reference>
<evidence type="ECO:0000313" key="3">
    <source>
        <dbReference type="Proteomes" id="UP000769766"/>
    </source>
</evidence>
<accession>A0A932FZZ0</accession>
<name>A0A932FZZ0_UNCTE</name>
<dbReference type="Proteomes" id="UP000769766">
    <property type="component" value="Unassembled WGS sequence"/>
</dbReference>
<feature type="transmembrane region" description="Helical" evidence="1">
    <location>
        <begin position="20"/>
        <end position="43"/>
    </location>
</feature>
<evidence type="ECO:0000313" key="2">
    <source>
        <dbReference type="EMBL" id="MBI2875860.1"/>
    </source>
</evidence>
<evidence type="ECO:0000256" key="1">
    <source>
        <dbReference type="SAM" id="Phobius"/>
    </source>
</evidence>
<keyword evidence="1" id="KW-0472">Membrane</keyword>
<proteinExistence type="predicted"/>
<keyword evidence="1" id="KW-0812">Transmembrane</keyword>
<evidence type="ECO:0008006" key="4">
    <source>
        <dbReference type="Google" id="ProtNLM"/>
    </source>
</evidence>
<dbReference type="AlphaFoldDB" id="A0A932FZZ0"/>
<gene>
    <name evidence="2" type="ORF">HYY20_03145</name>
</gene>
<sequence>MGEARTRLPGKAGESIQEGPAGFAFVKTLVFLLFIVAFFHGLIRVIPLYMNNLYFKDAVRQSAGMARAKGDDEILGMVMGKAKELGIPVTEENVTLNRNADGSIQIKVNYSVEVKFLGGFYRRFNFAYQTEASN</sequence>
<organism evidence="2 3">
    <name type="scientific">Tectimicrobiota bacterium</name>
    <dbReference type="NCBI Taxonomy" id="2528274"/>
    <lineage>
        <taxon>Bacteria</taxon>
        <taxon>Pseudomonadati</taxon>
        <taxon>Nitrospinota/Tectimicrobiota group</taxon>
        <taxon>Candidatus Tectimicrobiota</taxon>
    </lineage>
</organism>